<protein>
    <submittedName>
        <fullName evidence="1">Uncharacterized protein</fullName>
    </submittedName>
</protein>
<reference evidence="1" key="1">
    <citation type="submission" date="2022-03" db="EMBL/GenBank/DDBJ databases">
        <authorList>
            <person name="Alioto T."/>
            <person name="Alioto T."/>
            <person name="Gomez Garrido J."/>
        </authorList>
    </citation>
    <scope>NUCLEOTIDE SEQUENCE</scope>
</reference>
<evidence type="ECO:0000313" key="2">
    <source>
        <dbReference type="Proteomes" id="UP001295444"/>
    </source>
</evidence>
<proteinExistence type="predicted"/>
<dbReference type="AlphaFoldDB" id="A0AAD1R4H4"/>
<accession>A0AAD1R4H4</accession>
<dbReference type="EMBL" id="OW240912">
    <property type="protein sequence ID" value="CAH2223130.1"/>
    <property type="molecule type" value="Genomic_DNA"/>
</dbReference>
<dbReference type="Proteomes" id="UP001295444">
    <property type="component" value="Chromosome 01"/>
</dbReference>
<gene>
    <name evidence="1" type="ORF">PECUL_23A000076</name>
</gene>
<keyword evidence="2" id="KW-1185">Reference proteome</keyword>
<organism evidence="1 2">
    <name type="scientific">Pelobates cultripes</name>
    <name type="common">Western spadefoot toad</name>
    <dbReference type="NCBI Taxonomy" id="61616"/>
    <lineage>
        <taxon>Eukaryota</taxon>
        <taxon>Metazoa</taxon>
        <taxon>Chordata</taxon>
        <taxon>Craniata</taxon>
        <taxon>Vertebrata</taxon>
        <taxon>Euteleostomi</taxon>
        <taxon>Amphibia</taxon>
        <taxon>Batrachia</taxon>
        <taxon>Anura</taxon>
        <taxon>Pelobatoidea</taxon>
        <taxon>Pelobatidae</taxon>
        <taxon>Pelobates</taxon>
    </lineage>
</organism>
<evidence type="ECO:0000313" key="1">
    <source>
        <dbReference type="EMBL" id="CAH2223130.1"/>
    </source>
</evidence>
<sequence>MWLLLTQQISYSTDRINPYRHKKTVSRHLLTAAKLLIPVLWWQREPPMLQAWIQRVEEIRQVEAEIAVVSGRMEKHEEIWRTWTYYLCTRNEPGHQPTE</sequence>
<name>A0AAD1R4H4_PELCU</name>